<comment type="function">
    <text evidence="9">Microtubule inner protein (MIP) part of the dynein-decorated doublet microtubules (DMTs) in cilia and flagellar axoneme. Forms filamentous polymers in the walls of ciliary and flagellar microtubules.</text>
</comment>
<protein>
    <recommendedName>
        <fullName evidence="10">Tektin</fullName>
    </recommendedName>
</protein>
<evidence type="ECO:0000256" key="3">
    <source>
        <dbReference type="ARBA" id="ARBA00022490"/>
    </source>
</evidence>
<reference evidence="11" key="1">
    <citation type="submission" date="2022-01" db="UniProtKB">
        <authorList>
            <consortium name="EnsemblMetazoa"/>
        </authorList>
    </citation>
    <scope>IDENTIFICATION</scope>
</reference>
<dbReference type="Pfam" id="PF03148">
    <property type="entry name" value="Tektin"/>
    <property type="match status" value="1"/>
</dbReference>
<dbReference type="OrthoDB" id="10054259at2759"/>
<evidence type="ECO:0000256" key="5">
    <source>
        <dbReference type="ARBA" id="ARBA00023054"/>
    </source>
</evidence>
<keyword evidence="5" id="KW-0175">Coiled coil</keyword>
<comment type="similarity">
    <text evidence="2 10">Belongs to the tektin family.</text>
</comment>
<keyword evidence="4 10" id="KW-0282">Flagellum</keyword>
<dbReference type="InterPro" id="IPR000435">
    <property type="entry name" value="Tektins"/>
</dbReference>
<name>A0A8I6SCN9_CIMLE</name>
<comment type="subcellular location">
    <subcellularLocation>
        <location evidence="10">Cytoplasm</location>
        <location evidence="10">Cytoskeleton</location>
        <location evidence="10">Cilium axoneme</location>
    </subcellularLocation>
    <subcellularLocation>
        <location evidence="1">Cytoplasm</location>
        <location evidence="1">Cytoskeleton</location>
        <location evidence="1">Flagellum axoneme</location>
    </subcellularLocation>
</comment>
<keyword evidence="6 10" id="KW-0969">Cilium</keyword>
<organism evidence="11 12">
    <name type="scientific">Cimex lectularius</name>
    <name type="common">Bed bug</name>
    <name type="synonym">Acanthia lectularia</name>
    <dbReference type="NCBI Taxonomy" id="79782"/>
    <lineage>
        <taxon>Eukaryota</taxon>
        <taxon>Metazoa</taxon>
        <taxon>Ecdysozoa</taxon>
        <taxon>Arthropoda</taxon>
        <taxon>Hexapoda</taxon>
        <taxon>Insecta</taxon>
        <taxon>Pterygota</taxon>
        <taxon>Neoptera</taxon>
        <taxon>Paraneoptera</taxon>
        <taxon>Hemiptera</taxon>
        <taxon>Heteroptera</taxon>
        <taxon>Panheteroptera</taxon>
        <taxon>Cimicomorpha</taxon>
        <taxon>Cimicidae</taxon>
        <taxon>Cimex</taxon>
    </lineage>
</organism>
<dbReference type="GO" id="GO:0005930">
    <property type="term" value="C:axoneme"/>
    <property type="evidence" value="ECO:0007669"/>
    <property type="project" value="UniProtKB-SubCell"/>
</dbReference>
<dbReference type="PANTHER" id="PTHR19960:SF25">
    <property type="entry name" value="TEKTIN-1"/>
    <property type="match status" value="1"/>
</dbReference>
<dbReference type="OMA" id="DTELPLM"/>
<evidence type="ECO:0000256" key="2">
    <source>
        <dbReference type="ARBA" id="ARBA00007209"/>
    </source>
</evidence>
<evidence type="ECO:0000256" key="10">
    <source>
        <dbReference type="RuleBase" id="RU367040"/>
    </source>
</evidence>
<dbReference type="AlphaFoldDB" id="A0A8I6SCN9"/>
<evidence type="ECO:0000256" key="7">
    <source>
        <dbReference type="ARBA" id="ARBA00023212"/>
    </source>
</evidence>
<evidence type="ECO:0000256" key="4">
    <source>
        <dbReference type="ARBA" id="ARBA00022846"/>
    </source>
</evidence>
<evidence type="ECO:0000313" key="12">
    <source>
        <dbReference type="Proteomes" id="UP000494040"/>
    </source>
</evidence>
<evidence type="ECO:0000313" key="11">
    <source>
        <dbReference type="EnsemblMetazoa" id="XP_014261958.1"/>
    </source>
</evidence>
<dbReference type="GO" id="GO:0005634">
    <property type="term" value="C:nucleus"/>
    <property type="evidence" value="ECO:0007669"/>
    <property type="project" value="TreeGrafter"/>
</dbReference>
<evidence type="ECO:0000256" key="9">
    <source>
        <dbReference type="ARBA" id="ARBA00045224"/>
    </source>
</evidence>
<keyword evidence="12" id="KW-1185">Reference proteome</keyword>
<dbReference type="Proteomes" id="UP000494040">
    <property type="component" value="Unassembled WGS sequence"/>
</dbReference>
<gene>
    <name evidence="11" type="primary">106674036</name>
</gene>
<keyword evidence="7" id="KW-0206">Cytoskeleton</keyword>
<keyword evidence="8 10" id="KW-0966">Cell projection</keyword>
<evidence type="ECO:0000256" key="8">
    <source>
        <dbReference type="ARBA" id="ARBA00023273"/>
    </source>
</evidence>
<dbReference type="PANTHER" id="PTHR19960">
    <property type="entry name" value="TEKTIN"/>
    <property type="match status" value="1"/>
</dbReference>
<dbReference type="KEGG" id="clec:106674036"/>
<dbReference type="GO" id="GO:0060294">
    <property type="term" value="P:cilium movement involved in cell motility"/>
    <property type="evidence" value="ECO:0007669"/>
    <property type="project" value="UniProtKB-UniRule"/>
</dbReference>
<dbReference type="EnsemblMetazoa" id="XM_014406472.2">
    <property type="protein sequence ID" value="XP_014261958.1"/>
    <property type="gene ID" value="LOC106674036"/>
</dbReference>
<dbReference type="PRINTS" id="PR00511">
    <property type="entry name" value="TEKTIN"/>
</dbReference>
<accession>A0A8I6SCN9</accession>
<sequence length="417" mass="48436">MPREEIDPSRALKALAPLPRRPPRFTLEEWHLTNISRFKDILAQQKLADRMLTEAERVIDLTTDSTVKNKLEVEHQLTVKIRDIEFKAEQIQSQKKNIDIEIEALKTYSIRLEDAQANLGHKALEICKKCIVLREGRLGVDLCIDEVDLALANEMHVIKNVQGMMMRLREQVKEQVRRLRAMNYSLSRDLEDKNNVVNIDKHNLTLNEKSMCLSIYHGSARLDPASITQDEWEGHTIDTIEKAGKELNAGRPLRAYIDVILQQIIEDLWKQYDIVNAAFARRISEYRELKIKLENLHFETVRQVNEMTMKLTSLKKALAEKEGFMALAHTRLGNRCQRVNFELCRDEAETYLVNEVHQLKDNVGKLQMMIEETQASLRYLLRAQVQLEEDINVKTNSLKIDEVDCMSLRAGMDYHAY</sequence>
<proteinExistence type="inferred from homology"/>
<dbReference type="GO" id="GO:0015630">
    <property type="term" value="C:microtubule cytoskeleton"/>
    <property type="evidence" value="ECO:0007669"/>
    <property type="project" value="UniProtKB-UniRule"/>
</dbReference>
<dbReference type="GO" id="GO:0060271">
    <property type="term" value="P:cilium assembly"/>
    <property type="evidence" value="ECO:0007669"/>
    <property type="project" value="UniProtKB-UniRule"/>
</dbReference>
<dbReference type="InterPro" id="IPR048256">
    <property type="entry name" value="Tektin-like"/>
</dbReference>
<keyword evidence="3" id="KW-0963">Cytoplasm</keyword>
<evidence type="ECO:0000256" key="6">
    <source>
        <dbReference type="ARBA" id="ARBA00023069"/>
    </source>
</evidence>
<evidence type="ECO:0000256" key="1">
    <source>
        <dbReference type="ARBA" id="ARBA00004611"/>
    </source>
</evidence>